<feature type="domain" description="Methyltransferase type 11" evidence="1">
    <location>
        <begin position="41"/>
        <end position="125"/>
    </location>
</feature>
<sequence>MKEHWNKVYSGKPNGHKFRQFSVKELSGILAYFPKAQVAFDLGCGQGKLMKQLKSRDIDAYGVDFSEEAKKQSVVPDKTKISDLNSFVPPFKVDIFFLKFVIAFIRNKNLLRRLKPFIKKNGGIVILTPIGIGLKCCIKEKRLKEMCNGFIIEKEEVWYKDKEKNRKLVLLILRKK</sequence>
<comment type="caution">
    <text evidence="2">The sequence shown here is derived from an EMBL/GenBank/DDBJ whole genome shotgun (WGS) entry which is preliminary data.</text>
</comment>
<dbReference type="InterPro" id="IPR013216">
    <property type="entry name" value="Methyltransf_11"/>
</dbReference>
<protein>
    <recommendedName>
        <fullName evidence="1">Methyltransferase type 11 domain-containing protein</fullName>
    </recommendedName>
</protein>
<dbReference type="SUPFAM" id="SSF53335">
    <property type="entry name" value="S-adenosyl-L-methionine-dependent methyltransferases"/>
    <property type="match status" value="1"/>
</dbReference>
<name>A0A1G2NHA9_9BACT</name>
<dbReference type="GO" id="GO:0008757">
    <property type="term" value="F:S-adenosylmethionine-dependent methyltransferase activity"/>
    <property type="evidence" value="ECO:0007669"/>
    <property type="project" value="InterPro"/>
</dbReference>
<proteinExistence type="predicted"/>
<gene>
    <name evidence="2" type="ORF">A2938_03640</name>
</gene>
<dbReference type="EMBL" id="MHSA01000008">
    <property type="protein sequence ID" value="OHA34771.1"/>
    <property type="molecule type" value="Genomic_DNA"/>
</dbReference>
<evidence type="ECO:0000313" key="2">
    <source>
        <dbReference type="EMBL" id="OHA34771.1"/>
    </source>
</evidence>
<dbReference type="Pfam" id="PF08241">
    <property type="entry name" value="Methyltransf_11"/>
    <property type="match status" value="1"/>
</dbReference>
<reference evidence="2 3" key="1">
    <citation type="journal article" date="2016" name="Nat. Commun.">
        <title>Thousands of microbial genomes shed light on interconnected biogeochemical processes in an aquifer system.</title>
        <authorList>
            <person name="Anantharaman K."/>
            <person name="Brown C.T."/>
            <person name="Hug L.A."/>
            <person name="Sharon I."/>
            <person name="Castelle C.J."/>
            <person name="Probst A.J."/>
            <person name="Thomas B.C."/>
            <person name="Singh A."/>
            <person name="Wilkins M.J."/>
            <person name="Karaoz U."/>
            <person name="Brodie E.L."/>
            <person name="Williams K.H."/>
            <person name="Hubbard S.S."/>
            <person name="Banfield J.F."/>
        </authorList>
    </citation>
    <scope>NUCLEOTIDE SEQUENCE [LARGE SCALE GENOMIC DNA]</scope>
</reference>
<dbReference type="Proteomes" id="UP000177797">
    <property type="component" value="Unassembled WGS sequence"/>
</dbReference>
<dbReference type="Gene3D" id="3.40.50.150">
    <property type="entry name" value="Vaccinia Virus protein VP39"/>
    <property type="match status" value="1"/>
</dbReference>
<evidence type="ECO:0000259" key="1">
    <source>
        <dbReference type="Pfam" id="PF08241"/>
    </source>
</evidence>
<evidence type="ECO:0000313" key="3">
    <source>
        <dbReference type="Proteomes" id="UP000177797"/>
    </source>
</evidence>
<dbReference type="InterPro" id="IPR029063">
    <property type="entry name" value="SAM-dependent_MTases_sf"/>
</dbReference>
<organism evidence="2 3">
    <name type="scientific">Candidatus Taylorbacteria bacterium RIFCSPLOWO2_01_FULL_48_100</name>
    <dbReference type="NCBI Taxonomy" id="1802322"/>
    <lineage>
        <taxon>Bacteria</taxon>
        <taxon>Candidatus Tayloriibacteriota</taxon>
    </lineage>
</organism>
<accession>A0A1G2NHA9</accession>
<dbReference type="AlphaFoldDB" id="A0A1G2NHA9"/>